<dbReference type="RefSeq" id="WP_194106735.1">
    <property type="nucleotide sequence ID" value="NZ_JADFFM010000002.1"/>
</dbReference>
<dbReference type="Pfam" id="PF01263">
    <property type="entry name" value="Aldose_epim"/>
    <property type="match status" value="1"/>
</dbReference>
<sequence>MIVIENEFLKAAIDTKGAQLSSLINKATGVELMWQAGEAWPWHSPTLFPVIGTLINNQIIVDGKPYEITQRHGFARYSEFLPIETNSTHAKFSLPYCEKTLAMYPFKFDFHVIYDLIDNALRVTFKVINLDDKTIYFSVGGHPAFNVPFHEGENYDDYYLEFETEEPLTEHLLTPEGTFSGETKPTKLDGKNLALNHKLFANDALVFKHMKSRQVTIRSHKHDESITVQFPHFNYLGIWAKPEADFVCIEPWLGHADNAGAPVEFKNKDGIQKLEHGHVFDASYYISI</sequence>
<proteinExistence type="predicted"/>
<keyword evidence="3" id="KW-0106">Calcium</keyword>
<evidence type="ECO:0000313" key="5">
    <source>
        <dbReference type="Proteomes" id="UP000632774"/>
    </source>
</evidence>
<dbReference type="InterPro" id="IPR014718">
    <property type="entry name" value="GH-type_carb-bd"/>
</dbReference>
<dbReference type="Gene3D" id="2.70.98.10">
    <property type="match status" value="1"/>
</dbReference>
<dbReference type="InterPro" id="IPR011013">
    <property type="entry name" value="Gal_mutarotase_sf_dom"/>
</dbReference>
<dbReference type="EMBL" id="JADFFM010000002">
    <property type="protein sequence ID" value="MBE9667258.1"/>
    <property type="molecule type" value="Genomic_DNA"/>
</dbReference>
<accession>A0ABR9XJT0</accession>
<dbReference type="CDD" id="cd09024">
    <property type="entry name" value="Aldose_epim_lacX"/>
    <property type="match status" value="1"/>
</dbReference>
<name>A0ABR9XJT0_9SPHI</name>
<comment type="subunit">
    <text evidence="2">Monomer.</text>
</comment>
<dbReference type="InterPro" id="IPR037481">
    <property type="entry name" value="LacX"/>
</dbReference>
<evidence type="ECO:0000313" key="4">
    <source>
        <dbReference type="EMBL" id="MBE9667258.1"/>
    </source>
</evidence>
<keyword evidence="5" id="KW-1185">Reference proteome</keyword>
<evidence type="ECO:0000256" key="1">
    <source>
        <dbReference type="ARBA" id="ARBA00001913"/>
    </source>
</evidence>
<protein>
    <submittedName>
        <fullName evidence="4">Aldose 1-epimerase family protein</fullName>
    </submittedName>
</protein>
<dbReference type="Proteomes" id="UP000632774">
    <property type="component" value="Unassembled WGS sequence"/>
</dbReference>
<reference evidence="4 5" key="1">
    <citation type="submission" date="2020-10" db="EMBL/GenBank/DDBJ databases">
        <title>Mucilaginibacter mali sp. nov., isolated from rhizosphere soil of apple orchard.</title>
        <authorList>
            <person name="Lee J.-S."/>
            <person name="Kim H.S."/>
            <person name="Kim J.-S."/>
        </authorList>
    </citation>
    <scope>NUCLEOTIDE SEQUENCE [LARGE SCALE GENOMIC DNA]</scope>
    <source>
        <strain evidence="4 5">KCTC 23157</strain>
    </source>
</reference>
<comment type="caution">
    <text evidence="4">The sequence shown here is derived from an EMBL/GenBank/DDBJ whole genome shotgun (WGS) entry which is preliminary data.</text>
</comment>
<organism evidence="4 5">
    <name type="scientific">Mucilaginibacter boryungensis</name>
    <dbReference type="NCBI Taxonomy" id="768480"/>
    <lineage>
        <taxon>Bacteria</taxon>
        <taxon>Pseudomonadati</taxon>
        <taxon>Bacteroidota</taxon>
        <taxon>Sphingobacteriia</taxon>
        <taxon>Sphingobacteriales</taxon>
        <taxon>Sphingobacteriaceae</taxon>
        <taxon>Mucilaginibacter</taxon>
    </lineage>
</organism>
<comment type="cofactor">
    <cofactor evidence="1">
        <name>Ca(2+)</name>
        <dbReference type="ChEBI" id="CHEBI:29108"/>
    </cofactor>
</comment>
<evidence type="ECO:0000256" key="3">
    <source>
        <dbReference type="ARBA" id="ARBA00022837"/>
    </source>
</evidence>
<dbReference type="InterPro" id="IPR008183">
    <property type="entry name" value="Aldose_1/G6P_1-epimerase"/>
</dbReference>
<evidence type="ECO:0000256" key="2">
    <source>
        <dbReference type="ARBA" id="ARBA00011245"/>
    </source>
</evidence>
<gene>
    <name evidence="4" type="ORF">IRJ18_12880</name>
</gene>
<dbReference type="SUPFAM" id="SSF74650">
    <property type="entry name" value="Galactose mutarotase-like"/>
    <property type="match status" value="1"/>
</dbReference>